<feature type="transmembrane region" description="Helical" evidence="1">
    <location>
        <begin position="55"/>
        <end position="75"/>
    </location>
</feature>
<keyword evidence="1" id="KW-0812">Transmembrane</keyword>
<comment type="caution">
    <text evidence="2">The sequence shown here is derived from an EMBL/GenBank/DDBJ whole genome shotgun (WGS) entry which is preliminary data.</text>
</comment>
<gene>
    <name evidence="2" type="ORF">GM173_02175</name>
</gene>
<keyword evidence="3" id="KW-1185">Reference proteome</keyword>
<feature type="transmembrane region" description="Helical" evidence="1">
    <location>
        <begin position="95"/>
        <end position="122"/>
    </location>
</feature>
<dbReference type="RefSeq" id="WP_203569682.1">
    <property type="nucleotide sequence ID" value="NZ_WOFE01000001.1"/>
</dbReference>
<dbReference type="EMBL" id="WOFE01000001">
    <property type="protein sequence ID" value="MBM5570379.1"/>
    <property type="molecule type" value="Genomic_DNA"/>
</dbReference>
<sequence length="209" mass="24086">MKLHSINILALWLWLLTLLPWLERHYLFLVCAVTLGLACFWVRDRLRRSLPRLKWLLVSIMLVYGWSVPGRYLWLTGLSPTDAGLLLGLEQIARILIVTSSLQLMLVLMTRAEIFTSIFILLTPLQFFNQLQTRFALRFALTLEKAEELLVARLGFVELFNLILRPSCGAVAEYCFEYIPMRQAQQIILSLQCILIVLTIAMGVSGFWN</sequence>
<keyword evidence="1" id="KW-1133">Transmembrane helix</keyword>
<evidence type="ECO:0000313" key="3">
    <source>
        <dbReference type="Proteomes" id="UP001195660"/>
    </source>
</evidence>
<name>A0ABS2C8A5_9NEIS</name>
<dbReference type="Proteomes" id="UP001195660">
    <property type="component" value="Unassembled WGS sequence"/>
</dbReference>
<evidence type="ECO:0000313" key="2">
    <source>
        <dbReference type="EMBL" id="MBM5570379.1"/>
    </source>
</evidence>
<feature type="transmembrane region" description="Helical" evidence="1">
    <location>
        <begin position="25"/>
        <end position="43"/>
    </location>
</feature>
<reference evidence="2 3" key="1">
    <citation type="submission" date="2019-11" db="EMBL/GenBank/DDBJ databases">
        <title>Novel Deefgea species.</title>
        <authorList>
            <person name="Han J.-H."/>
        </authorList>
    </citation>
    <scope>NUCLEOTIDE SEQUENCE [LARGE SCALE GENOMIC DNA]</scope>
    <source>
        <strain evidence="2 3">LMG 24817</strain>
    </source>
</reference>
<evidence type="ECO:0000256" key="1">
    <source>
        <dbReference type="SAM" id="Phobius"/>
    </source>
</evidence>
<organism evidence="2 3">
    <name type="scientific">Deefgea chitinilytica</name>
    <dbReference type="NCBI Taxonomy" id="570276"/>
    <lineage>
        <taxon>Bacteria</taxon>
        <taxon>Pseudomonadati</taxon>
        <taxon>Pseudomonadota</taxon>
        <taxon>Betaproteobacteria</taxon>
        <taxon>Neisseriales</taxon>
        <taxon>Chitinibacteraceae</taxon>
        <taxon>Deefgea</taxon>
    </lineage>
</organism>
<feature type="transmembrane region" description="Helical" evidence="1">
    <location>
        <begin position="187"/>
        <end position="208"/>
    </location>
</feature>
<keyword evidence="1" id="KW-0472">Membrane</keyword>
<evidence type="ECO:0008006" key="4">
    <source>
        <dbReference type="Google" id="ProtNLM"/>
    </source>
</evidence>
<proteinExistence type="predicted"/>
<accession>A0ABS2C8A5</accession>
<protein>
    <recommendedName>
        <fullName evidence="4">Energy-coupling factor transporter transmembrane protein EcfT</fullName>
    </recommendedName>
</protein>